<feature type="transmembrane region" description="Helical" evidence="6">
    <location>
        <begin position="233"/>
        <end position="252"/>
    </location>
</feature>
<feature type="transmembrane region" description="Helical" evidence="6">
    <location>
        <begin position="204"/>
        <end position="227"/>
    </location>
</feature>
<evidence type="ECO:0000313" key="9">
    <source>
        <dbReference type="Proteomes" id="UP000070501"/>
    </source>
</evidence>
<dbReference type="InterPro" id="IPR020846">
    <property type="entry name" value="MFS_dom"/>
</dbReference>
<name>A0A136JD91_9PEZI</name>
<evidence type="ECO:0000259" key="7">
    <source>
        <dbReference type="PROSITE" id="PS50850"/>
    </source>
</evidence>
<dbReference type="InterPro" id="IPR011701">
    <property type="entry name" value="MFS"/>
</dbReference>
<feature type="transmembrane region" description="Helical" evidence="6">
    <location>
        <begin position="177"/>
        <end position="197"/>
    </location>
</feature>
<keyword evidence="4 6" id="KW-0472">Membrane</keyword>
<proteinExistence type="predicted"/>
<evidence type="ECO:0000256" key="4">
    <source>
        <dbReference type="ARBA" id="ARBA00023136"/>
    </source>
</evidence>
<keyword evidence="2 6" id="KW-0812">Transmembrane</keyword>
<evidence type="ECO:0000256" key="6">
    <source>
        <dbReference type="SAM" id="Phobius"/>
    </source>
</evidence>
<feature type="transmembrane region" description="Helical" evidence="6">
    <location>
        <begin position="273"/>
        <end position="290"/>
    </location>
</feature>
<keyword evidence="3 6" id="KW-1133">Transmembrane helix</keyword>
<dbReference type="InParanoid" id="A0A136JD91"/>
<evidence type="ECO:0000256" key="5">
    <source>
        <dbReference type="SAM" id="MobiDB-lite"/>
    </source>
</evidence>
<dbReference type="PANTHER" id="PTHR23501">
    <property type="entry name" value="MAJOR FACILITATOR SUPERFAMILY"/>
    <property type="match status" value="1"/>
</dbReference>
<dbReference type="AlphaFoldDB" id="A0A136JD91"/>
<keyword evidence="9" id="KW-1185">Reference proteome</keyword>
<dbReference type="InterPro" id="IPR036259">
    <property type="entry name" value="MFS_trans_sf"/>
</dbReference>
<feature type="transmembrane region" description="Helical" evidence="6">
    <location>
        <begin position="147"/>
        <end position="165"/>
    </location>
</feature>
<evidence type="ECO:0000256" key="3">
    <source>
        <dbReference type="ARBA" id="ARBA00022989"/>
    </source>
</evidence>
<feature type="domain" description="Major facilitator superfamily (MFS) profile" evidence="7">
    <location>
        <begin position="82"/>
        <end position="573"/>
    </location>
</feature>
<evidence type="ECO:0000256" key="1">
    <source>
        <dbReference type="ARBA" id="ARBA00004141"/>
    </source>
</evidence>
<feature type="compositionally biased region" description="Polar residues" evidence="5">
    <location>
        <begin position="42"/>
        <end position="55"/>
    </location>
</feature>
<feature type="compositionally biased region" description="Basic and acidic residues" evidence="5">
    <location>
        <begin position="57"/>
        <end position="71"/>
    </location>
</feature>
<feature type="transmembrane region" description="Helical" evidence="6">
    <location>
        <begin position="369"/>
        <end position="392"/>
    </location>
</feature>
<comment type="subcellular location">
    <subcellularLocation>
        <location evidence="1">Membrane</location>
        <topology evidence="1">Multi-pass membrane protein</topology>
    </subcellularLocation>
</comment>
<evidence type="ECO:0000256" key="2">
    <source>
        <dbReference type="ARBA" id="ARBA00022692"/>
    </source>
</evidence>
<sequence>MTTAASAATGNHAPGAASQDSPWRDEEGLSATTEATPLLRSEATSQPTSSRSSIPDTGHDNRWDKELDEPKQTVSRRRAAAIILSVYLLIFLQASNMSGMTMAQSRIAEDLDAYEHAMWMTTVFLVAFSSCAPVMGRLSAIFSPRAMVVTSAVLMVIGQTITSQARSLTAFLVGRAITGVGGSAVMVVPFILVLELVSKRRRGIFMGLINAGFTTGVSLGAVVYGALINNPGWVPLAMIAGLGVFLSIPSTFESGDAKGSSKDATLADKLRRIDYAGAVLLTATIVTFLYGLSNTVAWLPLAISLLLLLLFTYTETHLATDPLIPLSVLTNRGALLSCFAQLGLMASRWTVLFYAPITALAVRGFAPAAAGSMLVPTNLGFGTGGLAVGWLHVKRAGSFYTPSLVSVVLFGGSLLTLAFMSNPDVGPLEVYVGLLFLNGLFTGAALNYTLAHILHLTDPGAHYMATSLLGTFRGFAGSFGSAIGGGIFARTLRTSLEHGFSRLPGGEGAREDLVKKLIGGPALVFHGPEGLLSGEERTVAVRGYVDALRTLFVAASILTVGVLILQAGTGWEAPVEEGESEGDSEGRRQREGVFREVVEHDGERDLEV</sequence>
<feature type="transmembrane region" description="Helical" evidence="6">
    <location>
        <begin position="431"/>
        <end position="454"/>
    </location>
</feature>
<feature type="region of interest" description="Disordered" evidence="5">
    <location>
        <begin position="573"/>
        <end position="608"/>
    </location>
</feature>
<dbReference type="SUPFAM" id="SSF103473">
    <property type="entry name" value="MFS general substrate transporter"/>
    <property type="match status" value="1"/>
</dbReference>
<dbReference type="PROSITE" id="PS50850">
    <property type="entry name" value="MFS"/>
    <property type="match status" value="1"/>
</dbReference>
<evidence type="ECO:0000313" key="8">
    <source>
        <dbReference type="EMBL" id="KXJ95119.1"/>
    </source>
</evidence>
<feature type="compositionally biased region" description="Basic and acidic residues" evidence="5">
    <location>
        <begin position="584"/>
        <end position="608"/>
    </location>
</feature>
<reference evidence="9" key="1">
    <citation type="submission" date="2016-02" db="EMBL/GenBank/DDBJ databases">
        <title>Draft genome sequence of Microdochium bolleyi, a fungal endophyte of beachgrass.</title>
        <authorList>
            <consortium name="DOE Joint Genome Institute"/>
            <person name="David A.S."/>
            <person name="May G."/>
            <person name="Haridas S."/>
            <person name="Lim J."/>
            <person name="Wang M."/>
            <person name="Labutti K."/>
            <person name="Lipzen A."/>
            <person name="Barry K."/>
            <person name="Grigoriev I.V."/>
        </authorList>
    </citation>
    <scope>NUCLEOTIDE SEQUENCE [LARGE SCALE GENOMIC DNA]</scope>
    <source>
        <strain evidence="9">J235TASD1</strain>
    </source>
</reference>
<dbReference type="PANTHER" id="PTHR23501:SF6">
    <property type="entry name" value="MULTIDRUG TRANSPORTER, PUTATIVE (AFU_ORTHOLOGUE AFUA_3G14560)-RELATED"/>
    <property type="match status" value="1"/>
</dbReference>
<feature type="transmembrane region" description="Helical" evidence="6">
    <location>
        <begin position="334"/>
        <end position="357"/>
    </location>
</feature>
<dbReference type="Proteomes" id="UP000070501">
    <property type="component" value="Unassembled WGS sequence"/>
</dbReference>
<feature type="transmembrane region" description="Helical" evidence="6">
    <location>
        <begin position="399"/>
        <end position="419"/>
    </location>
</feature>
<feature type="compositionally biased region" description="Acidic residues" evidence="5">
    <location>
        <begin position="574"/>
        <end position="583"/>
    </location>
</feature>
<dbReference type="OrthoDB" id="4160219at2759"/>
<organism evidence="8 9">
    <name type="scientific">Microdochium bolleyi</name>
    <dbReference type="NCBI Taxonomy" id="196109"/>
    <lineage>
        <taxon>Eukaryota</taxon>
        <taxon>Fungi</taxon>
        <taxon>Dikarya</taxon>
        <taxon>Ascomycota</taxon>
        <taxon>Pezizomycotina</taxon>
        <taxon>Sordariomycetes</taxon>
        <taxon>Xylariomycetidae</taxon>
        <taxon>Xylariales</taxon>
        <taxon>Microdochiaceae</taxon>
        <taxon>Microdochium</taxon>
    </lineage>
</organism>
<dbReference type="EMBL" id="KQ964246">
    <property type="protein sequence ID" value="KXJ95119.1"/>
    <property type="molecule type" value="Genomic_DNA"/>
</dbReference>
<feature type="region of interest" description="Disordered" evidence="5">
    <location>
        <begin position="1"/>
        <end position="71"/>
    </location>
</feature>
<feature type="transmembrane region" description="Helical" evidence="6">
    <location>
        <begin position="79"/>
        <end position="97"/>
    </location>
</feature>
<feature type="transmembrane region" description="Helical" evidence="6">
    <location>
        <begin position="117"/>
        <end position="135"/>
    </location>
</feature>
<dbReference type="Pfam" id="PF07690">
    <property type="entry name" value="MFS_1"/>
    <property type="match status" value="1"/>
</dbReference>
<accession>A0A136JD91</accession>
<dbReference type="GO" id="GO:0015174">
    <property type="term" value="F:basic amino acid transmembrane transporter activity"/>
    <property type="evidence" value="ECO:0007669"/>
    <property type="project" value="TreeGrafter"/>
</dbReference>
<gene>
    <name evidence="8" type="ORF">Micbo1qcDRAFT_192225</name>
</gene>
<feature type="transmembrane region" description="Helical" evidence="6">
    <location>
        <begin position="296"/>
        <end position="313"/>
    </location>
</feature>
<dbReference type="GO" id="GO:0000329">
    <property type="term" value="C:fungal-type vacuole membrane"/>
    <property type="evidence" value="ECO:0007669"/>
    <property type="project" value="TreeGrafter"/>
</dbReference>
<protein>
    <submittedName>
        <fullName evidence="8">Major facilitator superfamily domain-containing protein</fullName>
    </submittedName>
</protein>
<dbReference type="Gene3D" id="1.20.1250.20">
    <property type="entry name" value="MFS general substrate transporter like domains"/>
    <property type="match status" value="2"/>
</dbReference>